<keyword evidence="3" id="KW-0479">Metal-binding</keyword>
<dbReference type="OrthoDB" id="937463at2"/>
<sequence>MIAKTTKLADVIDLNHHLLSVIHKAGITLGFGDATVEEVATKHGLNPDFVVAILNAYNDATYLPEQHLWSFSVVEIVDYLRRSHKVYLVEQLPELALLFEKYASESTSTPYRGLLRNFFAEYSTEMEKHFATEDEYMFPYALAVESAHKGDDISEEMSRQFKEYTIHDFITEHNNIEEKLADLKNLIVRHIPQAEDSVLAFQILERLFHLNSDLNDHSRIEELVLIPKVVRLESELKS</sequence>
<feature type="domain" description="Hemerythrin-like" evidence="5">
    <location>
        <begin position="76"/>
        <end position="196"/>
    </location>
</feature>
<dbReference type="Pfam" id="PF01814">
    <property type="entry name" value="Hemerythrin"/>
    <property type="match status" value="1"/>
</dbReference>
<reference evidence="6 7" key="1">
    <citation type="submission" date="2019-03" db="EMBL/GenBank/DDBJ databases">
        <title>Genomic Encyclopedia of Archaeal and Bacterial Type Strains, Phase II (KMG-II): from individual species to whole genera.</title>
        <authorList>
            <person name="Goeker M."/>
        </authorList>
    </citation>
    <scope>NUCLEOTIDE SEQUENCE [LARGE SCALE GENOMIC DNA]</scope>
    <source>
        <strain evidence="6 7">RL-C</strain>
    </source>
</reference>
<accession>A0A4R2EAA4</accession>
<comment type="caution">
    <text evidence="6">The sequence shown here is derived from an EMBL/GenBank/DDBJ whole genome shotgun (WGS) entry which is preliminary data.</text>
</comment>
<evidence type="ECO:0000313" key="7">
    <source>
        <dbReference type="Proteomes" id="UP000294830"/>
    </source>
</evidence>
<dbReference type="InterPro" id="IPR012312">
    <property type="entry name" value="Hemerythrin-like"/>
</dbReference>
<keyword evidence="7" id="KW-1185">Reference proteome</keyword>
<dbReference type="RefSeq" id="WP_131840046.1">
    <property type="nucleotide sequence ID" value="NZ_SLWB01000014.1"/>
</dbReference>
<evidence type="ECO:0000256" key="3">
    <source>
        <dbReference type="ARBA" id="ARBA00022723"/>
    </source>
</evidence>
<dbReference type="EMBL" id="SLWB01000014">
    <property type="protein sequence ID" value="TCN63896.1"/>
    <property type="molecule type" value="Genomic_DNA"/>
</dbReference>
<gene>
    <name evidence="6" type="ORF">CLV25_11451</name>
</gene>
<keyword evidence="4" id="KW-0408">Iron</keyword>
<name>A0A4R2EAA4_9BACT</name>
<evidence type="ECO:0000259" key="5">
    <source>
        <dbReference type="Pfam" id="PF01814"/>
    </source>
</evidence>
<proteinExistence type="predicted"/>
<evidence type="ECO:0000256" key="1">
    <source>
        <dbReference type="ARBA" id="ARBA00004496"/>
    </source>
</evidence>
<protein>
    <submittedName>
        <fullName evidence="6">Regulator of cell morphogenesis and NO signaling</fullName>
    </submittedName>
</protein>
<keyword evidence="2" id="KW-0963">Cytoplasm</keyword>
<evidence type="ECO:0000313" key="6">
    <source>
        <dbReference type="EMBL" id="TCN63896.1"/>
    </source>
</evidence>
<dbReference type="InterPro" id="IPR019903">
    <property type="entry name" value="RIC_family"/>
</dbReference>
<dbReference type="GO" id="GO:0046872">
    <property type="term" value="F:metal ion binding"/>
    <property type="evidence" value="ECO:0007669"/>
    <property type="project" value="UniProtKB-KW"/>
</dbReference>
<organism evidence="6 7">
    <name type="scientific">Acetobacteroides hydrogenigenes</name>
    <dbReference type="NCBI Taxonomy" id="979970"/>
    <lineage>
        <taxon>Bacteria</taxon>
        <taxon>Pseudomonadati</taxon>
        <taxon>Bacteroidota</taxon>
        <taxon>Bacteroidia</taxon>
        <taxon>Bacteroidales</taxon>
        <taxon>Rikenellaceae</taxon>
        <taxon>Acetobacteroides</taxon>
    </lineage>
</organism>
<dbReference type="Proteomes" id="UP000294830">
    <property type="component" value="Unassembled WGS sequence"/>
</dbReference>
<evidence type="ECO:0000256" key="2">
    <source>
        <dbReference type="ARBA" id="ARBA00022490"/>
    </source>
</evidence>
<dbReference type="PANTHER" id="PTHR36438:SF1">
    <property type="entry name" value="IRON-SULFUR CLUSTER REPAIR PROTEIN YTFE"/>
    <property type="match status" value="1"/>
</dbReference>
<dbReference type="PANTHER" id="PTHR36438">
    <property type="entry name" value="IRON-SULFUR CLUSTER REPAIR PROTEIN YTFE"/>
    <property type="match status" value="1"/>
</dbReference>
<dbReference type="GO" id="GO:0005737">
    <property type="term" value="C:cytoplasm"/>
    <property type="evidence" value="ECO:0007669"/>
    <property type="project" value="UniProtKB-SubCell"/>
</dbReference>
<comment type="subcellular location">
    <subcellularLocation>
        <location evidence="1">Cytoplasm</location>
    </subcellularLocation>
</comment>
<evidence type="ECO:0000256" key="4">
    <source>
        <dbReference type="ARBA" id="ARBA00023004"/>
    </source>
</evidence>
<dbReference type="AlphaFoldDB" id="A0A4R2EAA4"/>
<dbReference type="Gene3D" id="1.20.120.520">
    <property type="entry name" value="nmb1532 protein domain like"/>
    <property type="match status" value="1"/>
</dbReference>